<feature type="compositionally biased region" description="Basic residues" evidence="8">
    <location>
        <begin position="135"/>
        <end position="144"/>
    </location>
</feature>
<dbReference type="EMBL" id="PGOL01003345">
    <property type="protein sequence ID" value="PKI41584.1"/>
    <property type="molecule type" value="Genomic_DNA"/>
</dbReference>
<reference evidence="11" key="2">
    <citation type="submission" date="2017-06" db="EMBL/GenBank/DDBJ databases">
        <title>The pomegranate genome and the genomics of punicalagin biosynthesis.</title>
        <authorList>
            <person name="Xu C."/>
        </authorList>
    </citation>
    <scope>NUCLEOTIDE SEQUENCE [LARGE SCALE GENOMIC DNA]</scope>
    <source>
        <tissue evidence="11">Fresh leaf</tissue>
    </source>
</reference>
<feature type="domain" description="HTH myb-type" evidence="10">
    <location>
        <begin position="62"/>
        <end position="116"/>
    </location>
</feature>
<dbReference type="EMBL" id="MTKT01002384">
    <property type="protein sequence ID" value="OWM79900.1"/>
    <property type="molecule type" value="Genomic_DNA"/>
</dbReference>
<evidence type="ECO:0000259" key="9">
    <source>
        <dbReference type="PROSITE" id="PS50090"/>
    </source>
</evidence>
<dbReference type="GeneID" id="116210233"/>
<dbReference type="Pfam" id="PF00249">
    <property type="entry name" value="Myb_DNA-binding"/>
    <property type="match status" value="2"/>
</dbReference>
<keyword evidence="7" id="KW-0539">Nucleus</keyword>
<dbReference type="SUPFAM" id="SSF46689">
    <property type="entry name" value="Homeodomain-like"/>
    <property type="match status" value="1"/>
</dbReference>
<dbReference type="InterPro" id="IPR015495">
    <property type="entry name" value="Myb_TF_plants"/>
</dbReference>
<dbReference type="InterPro" id="IPR001005">
    <property type="entry name" value="SANT/Myb"/>
</dbReference>
<keyword evidence="2" id="KW-0677">Repeat</keyword>
<evidence type="ECO:0000313" key="13">
    <source>
        <dbReference type="Proteomes" id="UP000197138"/>
    </source>
</evidence>
<feature type="compositionally biased region" description="Low complexity" evidence="8">
    <location>
        <begin position="120"/>
        <end position="132"/>
    </location>
</feature>
<evidence type="ECO:0000313" key="12">
    <source>
        <dbReference type="EMBL" id="PKI41584.1"/>
    </source>
</evidence>
<dbReference type="CDD" id="cd00167">
    <property type="entry name" value="SANT"/>
    <property type="match status" value="2"/>
</dbReference>
<protein>
    <submittedName>
        <fullName evidence="11">Uncharacterized protein</fullName>
    </submittedName>
</protein>
<dbReference type="PROSITE" id="PS50090">
    <property type="entry name" value="MYB_LIKE"/>
    <property type="match status" value="2"/>
</dbReference>
<name>A0A218X5F6_PUNGR</name>
<accession>A0A218X5F6</accession>
<keyword evidence="4" id="KW-0238">DNA-binding</keyword>
<dbReference type="PANTHER" id="PTHR47999">
    <property type="entry name" value="TRANSCRIPTION FACTOR MYB8-RELATED-RELATED"/>
    <property type="match status" value="1"/>
</dbReference>
<gene>
    <name evidence="11" type="ORF">CDL15_Pgr001543</name>
    <name evidence="12" type="ORF">CRG98_038023</name>
</gene>
<evidence type="ECO:0000256" key="8">
    <source>
        <dbReference type="SAM" id="MobiDB-lite"/>
    </source>
</evidence>
<evidence type="ECO:0000256" key="1">
    <source>
        <dbReference type="ARBA" id="ARBA00004123"/>
    </source>
</evidence>
<dbReference type="SMART" id="SM00717">
    <property type="entry name" value="SANT"/>
    <property type="match status" value="2"/>
</dbReference>
<dbReference type="InterPro" id="IPR017930">
    <property type="entry name" value="Myb_dom"/>
</dbReference>
<evidence type="ECO:0000313" key="11">
    <source>
        <dbReference type="EMBL" id="OWM79900.1"/>
    </source>
</evidence>
<proteinExistence type="predicted"/>
<dbReference type="GO" id="GO:0005634">
    <property type="term" value="C:nucleus"/>
    <property type="evidence" value="ECO:0007669"/>
    <property type="project" value="UniProtKB-SubCell"/>
</dbReference>
<feature type="domain" description="Myb-like" evidence="9">
    <location>
        <begin position="9"/>
        <end position="61"/>
    </location>
</feature>
<dbReference type="AlphaFoldDB" id="A0A218X5F6"/>
<dbReference type="PROSITE" id="PS51294">
    <property type="entry name" value="HTH_MYB"/>
    <property type="match status" value="2"/>
</dbReference>
<dbReference type="GO" id="GO:0003677">
    <property type="term" value="F:DNA binding"/>
    <property type="evidence" value="ECO:0007669"/>
    <property type="project" value="UniProtKB-KW"/>
</dbReference>
<dbReference type="PANTHER" id="PTHR47999:SF80">
    <property type="entry name" value="MYB-RELATED PROTEIN MYB4-LIKE"/>
    <property type="match status" value="1"/>
</dbReference>
<dbReference type="Gene3D" id="1.10.10.60">
    <property type="entry name" value="Homeodomain-like"/>
    <property type="match status" value="2"/>
</dbReference>
<feature type="compositionally biased region" description="Polar residues" evidence="8">
    <location>
        <begin position="145"/>
        <end position="162"/>
    </location>
</feature>
<feature type="domain" description="HTH myb-type" evidence="10">
    <location>
        <begin position="9"/>
        <end position="61"/>
    </location>
</feature>
<feature type="region of interest" description="Disordered" evidence="8">
    <location>
        <begin position="112"/>
        <end position="189"/>
    </location>
</feature>
<organism evidence="11 13">
    <name type="scientific">Punica granatum</name>
    <name type="common">Pomegranate</name>
    <dbReference type="NCBI Taxonomy" id="22663"/>
    <lineage>
        <taxon>Eukaryota</taxon>
        <taxon>Viridiplantae</taxon>
        <taxon>Streptophyta</taxon>
        <taxon>Embryophyta</taxon>
        <taxon>Tracheophyta</taxon>
        <taxon>Spermatophyta</taxon>
        <taxon>Magnoliopsida</taxon>
        <taxon>eudicotyledons</taxon>
        <taxon>Gunneridae</taxon>
        <taxon>Pentapetalae</taxon>
        <taxon>rosids</taxon>
        <taxon>malvids</taxon>
        <taxon>Myrtales</taxon>
        <taxon>Lythraceae</taxon>
        <taxon>Punica</taxon>
    </lineage>
</organism>
<keyword evidence="3" id="KW-0805">Transcription regulation</keyword>
<dbReference type="Proteomes" id="UP000197138">
    <property type="component" value="Unassembled WGS sequence"/>
</dbReference>
<evidence type="ECO:0000256" key="5">
    <source>
        <dbReference type="ARBA" id="ARBA00023159"/>
    </source>
</evidence>
<comment type="caution">
    <text evidence="11">The sequence shown here is derived from an EMBL/GenBank/DDBJ whole genome shotgun (WGS) entry which is preliminary data.</text>
</comment>
<keyword evidence="5" id="KW-0010">Activator</keyword>
<reference evidence="13" key="1">
    <citation type="journal article" date="2017" name="Plant J.">
        <title>The pomegranate (Punica granatum L.) genome and the genomics of punicalagin biosynthesis.</title>
        <authorList>
            <person name="Qin G."/>
            <person name="Xu C."/>
            <person name="Ming R."/>
            <person name="Tang H."/>
            <person name="Guyot R."/>
            <person name="Kramer E.M."/>
            <person name="Hu Y."/>
            <person name="Yi X."/>
            <person name="Qi Y."/>
            <person name="Xu X."/>
            <person name="Gao Z."/>
            <person name="Pan H."/>
            <person name="Jian J."/>
            <person name="Tian Y."/>
            <person name="Yue Z."/>
            <person name="Xu Y."/>
        </authorList>
    </citation>
    <scope>NUCLEOTIDE SEQUENCE [LARGE SCALE GENOMIC DNA]</scope>
    <source>
        <strain evidence="13">cv. Dabenzi</strain>
    </source>
</reference>
<comment type="subcellular location">
    <subcellularLocation>
        <location evidence="1">Nucleus</location>
    </subcellularLocation>
</comment>
<evidence type="ECO:0000259" key="10">
    <source>
        <dbReference type="PROSITE" id="PS51294"/>
    </source>
</evidence>
<dbReference type="InterPro" id="IPR009057">
    <property type="entry name" value="Homeodomain-like_sf"/>
</dbReference>
<dbReference type="OrthoDB" id="2143914at2759"/>
<keyword evidence="6" id="KW-0804">Transcription</keyword>
<dbReference type="FunFam" id="1.10.10.60:FF:000218">
    <property type="entry name" value="Myb transcription factor"/>
    <property type="match status" value="1"/>
</dbReference>
<evidence type="ECO:0000256" key="3">
    <source>
        <dbReference type="ARBA" id="ARBA00023015"/>
    </source>
</evidence>
<dbReference type="Proteomes" id="UP000233551">
    <property type="component" value="Unassembled WGS sequence"/>
</dbReference>
<evidence type="ECO:0000256" key="7">
    <source>
        <dbReference type="ARBA" id="ARBA00023242"/>
    </source>
</evidence>
<feature type="domain" description="Myb-like" evidence="9">
    <location>
        <begin position="62"/>
        <end position="112"/>
    </location>
</feature>
<dbReference type="GO" id="GO:0080090">
    <property type="term" value="P:regulation of primary metabolic process"/>
    <property type="evidence" value="ECO:0007669"/>
    <property type="project" value="UniProtKB-ARBA"/>
</dbReference>
<reference evidence="12 14" key="3">
    <citation type="submission" date="2017-11" db="EMBL/GenBank/DDBJ databases">
        <title>De-novo sequencing of pomegranate (Punica granatum L.) genome.</title>
        <authorList>
            <person name="Akparov Z."/>
            <person name="Amiraslanov A."/>
            <person name="Hajiyeva S."/>
            <person name="Abbasov M."/>
            <person name="Kaur K."/>
            <person name="Hamwieh A."/>
            <person name="Solovyev V."/>
            <person name="Salamov A."/>
            <person name="Braich B."/>
            <person name="Kosarev P."/>
            <person name="Mahmoud A."/>
            <person name="Hajiyev E."/>
            <person name="Babayeva S."/>
            <person name="Izzatullayeva V."/>
            <person name="Mammadov A."/>
            <person name="Mammadov A."/>
            <person name="Sharifova S."/>
            <person name="Ojaghi J."/>
            <person name="Eynullazada K."/>
            <person name="Bayramov B."/>
            <person name="Abdulazimova A."/>
            <person name="Shahmuradov I."/>
        </authorList>
    </citation>
    <scope>NUCLEOTIDE SEQUENCE [LARGE SCALE GENOMIC DNA]</scope>
    <source>
        <strain evidence="12">AG2017</strain>
        <strain evidence="14">cv. AG2017</strain>
        <tissue evidence="12">Leaf</tissue>
    </source>
</reference>
<evidence type="ECO:0000256" key="4">
    <source>
        <dbReference type="ARBA" id="ARBA00023125"/>
    </source>
</evidence>
<keyword evidence="14" id="KW-1185">Reference proteome</keyword>
<evidence type="ECO:0000313" key="14">
    <source>
        <dbReference type="Proteomes" id="UP000233551"/>
    </source>
</evidence>
<evidence type="ECO:0000256" key="6">
    <source>
        <dbReference type="ARBA" id="ARBA00023163"/>
    </source>
</evidence>
<sequence length="271" mass="29999">MGRSPSCSSEGLNKGAWTEMEDRILKNYITAYGEGKWSTIPKKAGLKRCGKSCRLRWLNYLRPDIKRGNISKDEEELIIRLHKLLGNRWSLIAGRLPGRTDNEIKNYWNTIAGKRVQGNPSSPSTSRRTSSSGPKHTKRPHKKGSANQPEMTTDVQPCNTIESLEPESEKGIDPQAMDANGPQSTVDRDCELGDFELDDGFLLDFLGLNNIDQEGDNGYSEIREGDNGKISRPSSSLNSDDALMSPELMLCESDFQSIASFLEGGELDSVA</sequence>
<dbReference type="STRING" id="22663.A0A218X5F6"/>
<evidence type="ECO:0000256" key="2">
    <source>
        <dbReference type="ARBA" id="ARBA00022737"/>
    </source>
</evidence>
<feature type="region of interest" description="Disordered" evidence="8">
    <location>
        <begin position="217"/>
        <end position="241"/>
    </location>
</feature>